<dbReference type="InterPro" id="IPR003097">
    <property type="entry name" value="CysJ-like_FAD-binding"/>
</dbReference>
<keyword evidence="5" id="KW-0274">FAD</keyword>
<dbReference type="InterPro" id="IPR029039">
    <property type="entry name" value="Flavoprotein-like_sf"/>
</dbReference>
<dbReference type="PRINTS" id="PR00371">
    <property type="entry name" value="FPNCR"/>
</dbReference>
<keyword evidence="4" id="KW-0288">FMN</keyword>
<keyword evidence="6" id="KW-0521">NADP</keyword>
<dbReference type="InterPro" id="IPR039261">
    <property type="entry name" value="FNR_nucleotide-bd"/>
</dbReference>
<dbReference type="GO" id="GO:0005829">
    <property type="term" value="C:cytosol"/>
    <property type="evidence" value="ECO:0007669"/>
    <property type="project" value="TreeGrafter"/>
</dbReference>
<keyword evidence="12" id="KW-1185">Reference proteome</keyword>
<dbReference type="InterPro" id="IPR008254">
    <property type="entry name" value="Flavodoxin/NO_synth"/>
</dbReference>
<dbReference type="Pfam" id="PF00258">
    <property type="entry name" value="Flavodoxin_1"/>
    <property type="match status" value="1"/>
</dbReference>
<sequence length="633" mass="68109">MEGASLVVVAVAVLVACGVWFALRRSPAGVNEKKSPPPAPSKEEGPALTVCFGSQTGTAEQFAKELCIDAKREGYNARILDLEDFEDVSDLRGGGGALVFAMATYGEGEPTDNAHGFMKWAKKAVAEGETPLAGQAFAVFGLGNTQYEHYNAVGKQTDALLAQLGGERFAALGLGDDDGDLEGDFARWRGTLWRRTKKEEDSGGETKVETSFEVAVEGDSEEFSEAAALAAGRGAESAPSSCRFYFTAHRLCVVESRELRAPLDGGSTRHVEVSVPRKHVEETTSSFYEAADTLHVLPENAEDLVLPLARALGFQGNERFAVIGATPFPSPCTVKTALERYCDLAGKPKERQLRALASVAEDSPRMRELSEDLKRGNWTPPPDSSLASTIIALADGAPLATRETRARALAVFLDAVAPRLQPRAYTISSSPRSDPDRVHVTCALVHTFEDNPGVCSGYLGSLRAGDSCRAFVRPSAFRPPPRGPLVLVGPGTGLAPMRAILRDVSVGGTWRPTRCILYFGCKRPDLDHLYRDEMETWVADGVLNKLEIAYSRAQSHKVYVQHLMQRPDDATSLCDALLGEKGALLVCGATQMGADVASAIRSIFASRLGSAEAADEAIRAMRAEGRYVQELWA</sequence>
<dbReference type="Gene3D" id="2.40.30.10">
    <property type="entry name" value="Translation factors"/>
    <property type="match status" value="1"/>
</dbReference>
<dbReference type="GO" id="GO:0010181">
    <property type="term" value="F:FMN binding"/>
    <property type="evidence" value="ECO:0007669"/>
    <property type="project" value="InterPro"/>
</dbReference>
<feature type="domain" description="Flavodoxin-like" evidence="9">
    <location>
        <begin position="48"/>
        <end position="193"/>
    </location>
</feature>
<dbReference type="SUPFAM" id="SSF52218">
    <property type="entry name" value="Flavoproteins"/>
    <property type="match status" value="1"/>
</dbReference>
<accession>A0AAD7XQ04</accession>
<evidence type="ECO:0000256" key="8">
    <source>
        <dbReference type="ARBA" id="ARBA00023797"/>
    </source>
</evidence>
<dbReference type="AlphaFoldDB" id="A0AAD7XQ04"/>
<organism evidence="11 12">
    <name type="scientific">Chrysophaeum taylorii</name>
    <dbReference type="NCBI Taxonomy" id="2483200"/>
    <lineage>
        <taxon>Eukaryota</taxon>
        <taxon>Sar</taxon>
        <taxon>Stramenopiles</taxon>
        <taxon>Ochrophyta</taxon>
        <taxon>Pelagophyceae</taxon>
        <taxon>Pelagomonadales</taxon>
        <taxon>Pelagomonadaceae</taxon>
        <taxon>Chrysophaeum</taxon>
    </lineage>
</organism>
<dbReference type="InterPro" id="IPR001433">
    <property type="entry name" value="OxRdtase_FAD/NAD-bd"/>
</dbReference>
<dbReference type="PANTHER" id="PTHR19384:SF17">
    <property type="entry name" value="NADPH--CYTOCHROME P450 REDUCTASE"/>
    <property type="match status" value="1"/>
</dbReference>
<dbReference type="Gene3D" id="3.40.50.80">
    <property type="entry name" value="Nucleotide-binding domain of ferredoxin-NADP reductase (FNR) module"/>
    <property type="match status" value="1"/>
</dbReference>
<gene>
    <name evidence="11" type="ORF">CTAYLR_006197</name>
</gene>
<dbReference type="GO" id="GO:0003958">
    <property type="term" value="F:NADPH-hemoprotein reductase activity"/>
    <property type="evidence" value="ECO:0007669"/>
    <property type="project" value="UniProtKB-EC"/>
</dbReference>
<evidence type="ECO:0000256" key="4">
    <source>
        <dbReference type="ARBA" id="ARBA00022643"/>
    </source>
</evidence>
<evidence type="ECO:0000256" key="2">
    <source>
        <dbReference type="ARBA" id="ARBA00001974"/>
    </source>
</evidence>
<evidence type="ECO:0000256" key="3">
    <source>
        <dbReference type="ARBA" id="ARBA00022630"/>
    </source>
</evidence>
<dbReference type="GO" id="GO:0050660">
    <property type="term" value="F:flavin adenine dinucleotide binding"/>
    <property type="evidence" value="ECO:0007669"/>
    <property type="project" value="TreeGrafter"/>
</dbReference>
<protein>
    <recommendedName>
        <fullName evidence="8">NADPH--hemoprotein reductase</fullName>
        <ecNumber evidence="8">1.6.2.4</ecNumber>
    </recommendedName>
</protein>
<dbReference type="Gene3D" id="3.40.50.360">
    <property type="match status" value="1"/>
</dbReference>
<evidence type="ECO:0000256" key="1">
    <source>
        <dbReference type="ARBA" id="ARBA00001917"/>
    </source>
</evidence>
<feature type="domain" description="FAD-binding FR-type" evidence="10">
    <location>
        <begin position="246"/>
        <end position="488"/>
    </location>
</feature>
<dbReference type="InterPro" id="IPR017938">
    <property type="entry name" value="Riboflavin_synthase-like_b-brl"/>
</dbReference>
<dbReference type="PROSITE" id="PS50902">
    <property type="entry name" value="FLAVODOXIN_LIKE"/>
    <property type="match status" value="1"/>
</dbReference>
<comment type="caution">
    <text evidence="11">The sequence shown here is derived from an EMBL/GenBank/DDBJ whole genome shotgun (WGS) entry which is preliminary data.</text>
</comment>
<dbReference type="EMBL" id="JAQMWT010000038">
    <property type="protein sequence ID" value="KAJ8612922.1"/>
    <property type="molecule type" value="Genomic_DNA"/>
</dbReference>
<dbReference type="PRINTS" id="PR00369">
    <property type="entry name" value="FLAVODOXIN"/>
</dbReference>
<comment type="cofactor">
    <cofactor evidence="2">
        <name>FAD</name>
        <dbReference type="ChEBI" id="CHEBI:57692"/>
    </cofactor>
</comment>
<dbReference type="EC" id="1.6.2.4" evidence="8"/>
<reference evidence="11" key="1">
    <citation type="submission" date="2023-01" db="EMBL/GenBank/DDBJ databases">
        <title>Metagenome sequencing of chrysophaentin producing Chrysophaeum taylorii.</title>
        <authorList>
            <person name="Davison J."/>
            <person name="Bewley C."/>
        </authorList>
    </citation>
    <scope>NUCLEOTIDE SEQUENCE</scope>
    <source>
        <strain evidence="11">NIES-1699</strain>
    </source>
</reference>
<dbReference type="SUPFAM" id="SSF63380">
    <property type="entry name" value="Riboflavin synthase domain-like"/>
    <property type="match status" value="1"/>
</dbReference>
<evidence type="ECO:0000313" key="12">
    <source>
        <dbReference type="Proteomes" id="UP001230188"/>
    </source>
</evidence>
<evidence type="ECO:0000259" key="10">
    <source>
        <dbReference type="PROSITE" id="PS51384"/>
    </source>
</evidence>
<comment type="cofactor">
    <cofactor evidence="1">
        <name>FMN</name>
        <dbReference type="ChEBI" id="CHEBI:58210"/>
    </cofactor>
</comment>
<dbReference type="Pfam" id="PF00667">
    <property type="entry name" value="FAD_binding_1"/>
    <property type="match status" value="1"/>
</dbReference>
<evidence type="ECO:0000256" key="5">
    <source>
        <dbReference type="ARBA" id="ARBA00022827"/>
    </source>
</evidence>
<evidence type="ECO:0000259" key="9">
    <source>
        <dbReference type="PROSITE" id="PS50902"/>
    </source>
</evidence>
<dbReference type="SUPFAM" id="SSF52343">
    <property type="entry name" value="Ferredoxin reductase-like, C-terminal NADP-linked domain"/>
    <property type="match status" value="1"/>
</dbReference>
<dbReference type="PANTHER" id="PTHR19384">
    <property type="entry name" value="NITRIC OXIDE SYNTHASE-RELATED"/>
    <property type="match status" value="1"/>
</dbReference>
<dbReference type="PROSITE" id="PS51384">
    <property type="entry name" value="FAD_FR"/>
    <property type="match status" value="1"/>
</dbReference>
<dbReference type="Pfam" id="PF00175">
    <property type="entry name" value="NAD_binding_1"/>
    <property type="match status" value="1"/>
</dbReference>
<proteinExistence type="predicted"/>
<name>A0AAD7XQ04_9STRA</name>
<dbReference type="Proteomes" id="UP001230188">
    <property type="component" value="Unassembled WGS sequence"/>
</dbReference>
<keyword evidence="3" id="KW-0285">Flavoprotein</keyword>
<evidence type="ECO:0000256" key="7">
    <source>
        <dbReference type="ARBA" id="ARBA00023002"/>
    </source>
</evidence>
<dbReference type="InterPro" id="IPR001709">
    <property type="entry name" value="Flavoprot_Pyr_Nucl_cyt_Rdtase"/>
</dbReference>
<dbReference type="Gene3D" id="1.20.990.10">
    <property type="entry name" value="NADPH-cytochrome p450 Reductase, Chain A, domain 3"/>
    <property type="match status" value="1"/>
</dbReference>
<dbReference type="InterPro" id="IPR001094">
    <property type="entry name" value="Flavdoxin-like"/>
</dbReference>
<dbReference type="InterPro" id="IPR017927">
    <property type="entry name" value="FAD-bd_FR_type"/>
</dbReference>
<keyword evidence="7" id="KW-0560">Oxidoreductase</keyword>
<evidence type="ECO:0000256" key="6">
    <source>
        <dbReference type="ARBA" id="ARBA00022857"/>
    </source>
</evidence>
<evidence type="ECO:0000313" key="11">
    <source>
        <dbReference type="EMBL" id="KAJ8612922.1"/>
    </source>
</evidence>
<dbReference type="InterPro" id="IPR023173">
    <property type="entry name" value="NADPH_Cyt_P450_Rdtase_alpha"/>
</dbReference>